<protein>
    <submittedName>
        <fullName evidence="2">Uncharacterized protein</fullName>
    </submittedName>
</protein>
<name>A0A6J4JW18_9SPHI</name>
<sequence>MSGELLHLNTAQGGFFVFSPSPSPSNILPSFAMQLYKVLFLGLSLLLGVGASAQTGDAQRQNLHKVPARYESGRYRLVSTESYKLPKSELMARYAFNDTARALVNLYFERHAEGRIFSGVTLATTALVHAAGKEEPPLGQDYATITYKPWTYPALGVAVISCIAGFVHQSNFDRKSLVEKLIEYEGTRGLDKKTRRKLRPRHFKA</sequence>
<keyword evidence="1" id="KW-0812">Transmembrane</keyword>
<keyword evidence="1" id="KW-1133">Transmembrane helix</keyword>
<dbReference type="AlphaFoldDB" id="A0A6J4JW18"/>
<feature type="transmembrane region" description="Helical" evidence="1">
    <location>
        <begin position="35"/>
        <end position="53"/>
    </location>
</feature>
<keyword evidence="1" id="KW-0472">Membrane</keyword>
<reference evidence="2" key="1">
    <citation type="submission" date="2020-02" db="EMBL/GenBank/DDBJ databases">
        <authorList>
            <person name="Meier V. D."/>
        </authorList>
    </citation>
    <scope>NUCLEOTIDE SEQUENCE</scope>
    <source>
        <strain evidence="2">AVDCRST_MAG56</strain>
    </source>
</reference>
<organism evidence="2">
    <name type="scientific">uncultured Cytophagales bacterium</name>
    <dbReference type="NCBI Taxonomy" id="158755"/>
    <lineage>
        <taxon>Bacteria</taxon>
        <taxon>Pseudomonadati</taxon>
        <taxon>Bacteroidota</taxon>
        <taxon>Sphingobacteriia</taxon>
        <taxon>Sphingobacteriales</taxon>
        <taxon>environmental samples</taxon>
    </lineage>
</organism>
<gene>
    <name evidence="2" type="ORF">AVDCRST_MAG56-4527</name>
</gene>
<evidence type="ECO:0000313" key="2">
    <source>
        <dbReference type="EMBL" id="CAA9289025.1"/>
    </source>
</evidence>
<dbReference type="EMBL" id="CADCTQ010000369">
    <property type="protein sequence ID" value="CAA9289025.1"/>
    <property type="molecule type" value="Genomic_DNA"/>
</dbReference>
<accession>A0A6J4JW18</accession>
<evidence type="ECO:0000256" key="1">
    <source>
        <dbReference type="SAM" id="Phobius"/>
    </source>
</evidence>
<proteinExistence type="predicted"/>